<dbReference type="RefSeq" id="WP_002502797.1">
    <property type="nucleotide sequence ID" value="NZ_CAXOHX010000020.1"/>
</dbReference>
<protein>
    <submittedName>
        <fullName evidence="1">Uncharacterized protein</fullName>
    </submittedName>
</protein>
<reference evidence="1" key="1">
    <citation type="submission" date="2020-11" db="EMBL/GenBank/DDBJ databases">
        <title>Molecular epidemiology and genomic profiles of multidrug-resistant bacteria collected from clinical sources in South Africa.</title>
        <authorList>
            <person name="Asante J."/>
            <person name="Amoako D.G."/>
        </authorList>
    </citation>
    <scope>NUCLEOTIDE SEQUENCE</scope>
    <source>
        <strain evidence="1">C68</strain>
    </source>
</reference>
<accession>A0A8I0W7L9</accession>
<organism evidence="1 2">
    <name type="scientific">Staphylococcus epidermidis</name>
    <dbReference type="NCBI Taxonomy" id="1282"/>
    <lineage>
        <taxon>Bacteria</taxon>
        <taxon>Bacillati</taxon>
        <taxon>Bacillota</taxon>
        <taxon>Bacilli</taxon>
        <taxon>Bacillales</taxon>
        <taxon>Staphylococcaceae</taxon>
        <taxon>Staphylococcus</taxon>
    </lineage>
</organism>
<gene>
    <name evidence="1" type="ORF">I3V53_09335</name>
</gene>
<dbReference type="AlphaFoldDB" id="A0A8I0W7L9"/>
<evidence type="ECO:0000313" key="2">
    <source>
        <dbReference type="Proteomes" id="UP000622362"/>
    </source>
</evidence>
<name>A0A8I0W7L9_STAEP</name>
<dbReference type="EMBL" id="JADPYN010000020">
    <property type="protein sequence ID" value="MBF9304274.1"/>
    <property type="molecule type" value="Genomic_DNA"/>
</dbReference>
<proteinExistence type="predicted"/>
<comment type="caution">
    <text evidence="1">The sequence shown here is derived from an EMBL/GenBank/DDBJ whole genome shotgun (WGS) entry which is preliminary data.</text>
</comment>
<sequence>MEKVNNTTDFIMNYLLICENIKDYRTREFEEKFEINEEIFDKNLRTPLAYTTLGDEEKIEVEVILDLEQLQMIQEVSFKYKINHTDKIGTFSNITIEKFEDLNEVTKVTSHLNFDDLVFVDKDYEELYEEWNND</sequence>
<evidence type="ECO:0000313" key="1">
    <source>
        <dbReference type="EMBL" id="MBF9304274.1"/>
    </source>
</evidence>
<dbReference type="Proteomes" id="UP000622362">
    <property type="component" value="Unassembled WGS sequence"/>
</dbReference>